<dbReference type="Pfam" id="PF00534">
    <property type="entry name" value="Glycos_transf_1"/>
    <property type="match status" value="1"/>
</dbReference>
<gene>
    <name evidence="3" type="ORF">SAMN05444972_107151</name>
</gene>
<dbReference type="AlphaFoldDB" id="A0A1I6SJW6"/>
<evidence type="ECO:0000313" key="4">
    <source>
        <dbReference type="Proteomes" id="UP000198660"/>
    </source>
</evidence>
<sequence length="698" mass="82056">MLFEERTDQADKLYLLLNTMNPKRGGLTRNLLQRAKLLSEGSRYEVHILTFDFNPDYNHIYELMKEKKLINHRMYIHNLYEYLEEQSGFSEPERPAQTHPIEEVGMTVEPVNDSNAYRIYRDGIYIKYKNYDAEGRLRWIDYFNENRYRTKRETYDYQGRLRRVTYMDYLKNKPKQIRYFDKRGCCYLTKWFNPENNLCTRVNLFYDDSKKIDTFKDEHHLKINWLDRLANDSPGAIFQTEITQLDKTDELILGMENKEVAKVKMIHSNHLKYPSKVQGPLLEAHEKAIHHAPSFDAMVFITQKQKEDVRKRFGPLTTYHAIPHSAPIPESGRSIKRDPWKAVCIARFSASKNLDHAIKAFRKVVTKFPKAQLELWGYGSEEKALRKLIKKLKLEEHVFIKGFTHEALDVFRGAAFSVFCSKREGFGLVIAESMSVGTPVISYDINYGPQEMISHEENGLLIPMGKIDQLATAMMDLFAHQDKRERFGKAACNIVETMNEKTYLTRWVQAYDHIQKKKKHQINGLPRYGSLTEVKLANNKTVRISGTVHLQNKKCPSERRSVFLHLHHPDHKLTQEFPIKVIWSENGKGSFTTEIRLSDLTSRHKSATRSWKIFLNFSEQDFPTYLPLRAQRNITQSKRVFFTQGLVAIRSNQQGNVILTMGKFLHIYQGLKEKMKKRIRRYETSLKKRLQRWLQVPN</sequence>
<name>A0A1I6SJW6_9BACL</name>
<dbReference type="Pfam" id="PF09318">
    <property type="entry name" value="Glyco_trans_A_1"/>
    <property type="match status" value="1"/>
</dbReference>
<reference evidence="4" key="1">
    <citation type="submission" date="2016-10" db="EMBL/GenBank/DDBJ databases">
        <authorList>
            <person name="Varghese N."/>
            <person name="Submissions S."/>
        </authorList>
    </citation>
    <scope>NUCLEOTIDE SEQUENCE [LARGE SCALE GENOMIC DNA]</scope>
    <source>
        <strain evidence="4">DSM 45789</strain>
    </source>
</reference>
<organism evidence="3 4">
    <name type="scientific">Marininema halotolerans</name>
    <dbReference type="NCBI Taxonomy" id="1155944"/>
    <lineage>
        <taxon>Bacteria</taxon>
        <taxon>Bacillati</taxon>
        <taxon>Bacillota</taxon>
        <taxon>Bacilli</taxon>
        <taxon>Bacillales</taxon>
        <taxon>Thermoactinomycetaceae</taxon>
        <taxon>Marininema</taxon>
    </lineage>
</organism>
<dbReference type="Proteomes" id="UP000198660">
    <property type="component" value="Unassembled WGS sequence"/>
</dbReference>
<feature type="domain" description="Glycosyl transferase 1" evidence="2">
    <location>
        <begin position="20"/>
        <end position="196"/>
    </location>
</feature>
<proteinExistence type="predicted"/>
<dbReference type="PANTHER" id="PTHR12526">
    <property type="entry name" value="GLYCOSYLTRANSFERASE"/>
    <property type="match status" value="1"/>
</dbReference>
<feature type="domain" description="Glycosyl transferase family 1" evidence="1">
    <location>
        <begin position="335"/>
        <end position="491"/>
    </location>
</feature>
<dbReference type="RefSeq" id="WP_091837336.1">
    <property type="nucleotide sequence ID" value="NZ_FPAA01000007.1"/>
</dbReference>
<dbReference type="EMBL" id="FPAA01000007">
    <property type="protein sequence ID" value="SFS77233.1"/>
    <property type="molecule type" value="Genomic_DNA"/>
</dbReference>
<protein>
    <submittedName>
        <fullName evidence="3">Poly(Glycerol-phosphate) alpha-glucosyltransferase</fullName>
    </submittedName>
</protein>
<dbReference type="InterPro" id="IPR015397">
    <property type="entry name" value="Glyco_trans_A_1"/>
</dbReference>
<dbReference type="GO" id="GO:0016757">
    <property type="term" value="F:glycosyltransferase activity"/>
    <property type="evidence" value="ECO:0007669"/>
    <property type="project" value="InterPro"/>
</dbReference>
<evidence type="ECO:0000259" key="2">
    <source>
        <dbReference type="Pfam" id="PF09318"/>
    </source>
</evidence>
<evidence type="ECO:0000259" key="1">
    <source>
        <dbReference type="Pfam" id="PF00534"/>
    </source>
</evidence>
<dbReference type="PANTHER" id="PTHR12526:SF630">
    <property type="entry name" value="GLYCOSYLTRANSFERASE"/>
    <property type="match status" value="1"/>
</dbReference>
<keyword evidence="3" id="KW-0808">Transferase</keyword>
<dbReference type="InterPro" id="IPR001296">
    <property type="entry name" value="Glyco_trans_1"/>
</dbReference>
<evidence type="ECO:0000313" key="3">
    <source>
        <dbReference type="EMBL" id="SFS77233.1"/>
    </source>
</evidence>
<accession>A0A1I6SJW6</accession>
<keyword evidence="4" id="KW-1185">Reference proteome</keyword>
<dbReference type="SUPFAM" id="SSF53756">
    <property type="entry name" value="UDP-Glycosyltransferase/glycogen phosphorylase"/>
    <property type="match status" value="1"/>
</dbReference>
<dbReference type="OrthoDB" id="570545at2"/>
<dbReference type="Gene3D" id="3.40.50.2000">
    <property type="entry name" value="Glycogen Phosphorylase B"/>
    <property type="match status" value="2"/>
</dbReference>